<evidence type="ECO:0000313" key="2">
    <source>
        <dbReference type="Proteomes" id="UP000007801"/>
    </source>
</evidence>
<dbReference type="EMBL" id="CH904161">
    <property type="protein sequence ID" value="KPU81856.1"/>
    <property type="molecule type" value="Genomic_DNA"/>
</dbReference>
<sequence>MRVDLLRIATGTAKEIRIVTIFRDRIKIIQINPLMKHQNRMQEIDPKNKTIHPRLIRINRIKMKTKGKAKARGSKVKDKVWKVLE</sequence>
<dbReference type="InParanoid" id="A0A0P8YL59"/>
<protein>
    <submittedName>
        <fullName evidence="1">Uncharacterized protein</fullName>
    </submittedName>
</protein>
<dbReference type="eggNOG" id="KOG0115">
    <property type="taxonomic scope" value="Eukaryota"/>
</dbReference>
<name>A0A0P8YL59_DROAN</name>
<dbReference type="Proteomes" id="UP000007801">
    <property type="component" value="Unassembled WGS sequence"/>
</dbReference>
<reference evidence="1 2" key="1">
    <citation type="journal article" date="2007" name="Nature">
        <title>Evolution of genes and genomes on the Drosophila phylogeny.</title>
        <authorList>
            <consortium name="Drosophila 12 Genomes Consortium"/>
            <person name="Clark A.G."/>
            <person name="Eisen M.B."/>
            <person name="Smith D.R."/>
            <person name="Bergman C.M."/>
            <person name="Oliver B."/>
            <person name="Markow T.A."/>
            <person name="Kaufman T.C."/>
            <person name="Kellis M."/>
            <person name="Gelbart W."/>
            <person name="Iyer V.N."/>
            <person name="Pollard D.A."/>
            <person name="Sackton T.B."/>
            <person name="Larracuente A.M."/>
            <person name="Singh N.D."/>
            <person name="Abad J.P."/>
            <person name="Abt D.N."/>
            <person name="Adryan B."/>
            <person name="Aguade M."/>
            <person name="Akashi H."/>
            <person name="Anderson W.W."/>
            <person name="Aquadro C.F."/>
            <person name="Ardell D.H."/>
            <person name="Arguello R."/>
            <person name="Artieri C.G."/>
            <person name="Barbash D.A."/>
            <person name="Barker D."/>
            <person name="Barsanti P."/>
            <person name="Batterham P."/>
            <person name="Batzoglou S."/>
            <person name="Begun D."/>
            <person name="Bhutkar A."/>
            <person name="Blanco E."/>
            <person name="Bosak S.A."/>
            <person name="Bradley R.K."/>
            <person name="Brand A.D."/>
            <person name="Brent M.R."/>
            <person name="Brooks A.N."/>
            <person name="Brown R.H."/>
            <person name="Butlin R.K."/>
            <person name="Caggese C."/>
            <person name="Calvi B.R."/>
            <person name="Bernardo de Carvalho A."/>
            <person name="Caspi A."/>
            <person name="Castrezana S."/>
            <person name="Celniker S.E."/>
            <person name="Chang J.L."/>
            <person name="Chapple C."/>
            <person name="Chatterji S."/>
            <person name="Chinwalla A."/>
            <person name="Civetta A."/>
            <person name="Clifton S.W."/>
            <person name="Comeron J.M."/>
            <person name="Costello J.C."/>
            <person name="Coyne J.A."/>
            <person name="Daub J."/>
            <person name="David R.G."/>
            <person name="Delcher A.L."/>
            <person name="Delehaunty K."/>
            <person name="Do C.B."/>
            <person name="Ebling H."/>
            <person name="Edwards K."/>
            <person name="Eickbush T."/>
            <person name="Evans J.D."/>
            <person name="Filipski A."/>
            <person name="Findeiss S."/>
            <person name="Freyhult E."/>
            <person name="Fulton L."/>
            <person name="Fulton R."/>
            <person name="Garcia A.C."/>
            <person name="Gardiner A."/>
            <person name="Garfield D.A."/>
            <person name="Garvin B.E."/>
            <person name="Gibson G."/>
            <person name="Gilbert D."/>
            <person name="Gnerre S."/>
            <person name="Godfrey J."/>
            <person name="Good R."/>
            <person name="Gotea V."/>
            <person name="Gravely B."/>
            <person name="Greenberg A.J."/>
            <person name="Griffiths-Jones S."/>
            <person name="Gross S."/>
            <person name="Guigo R."/>
            <person name="Gustafson E.A."/>
            <person name="Haerty W."/>
            <person name="Hahn M.W."/>
            <person name="Halligan D.L."/>
            <person name="Halpern A.L."/>
            <person name="Halter G.M."/>
            <person name="Han M.V."/>
            <person name="Heger A."/>
            <person name="Hillier L."/>
            <person name="Hinrichs A.S."/>
            <person name="Holmes I."/>
            <person name="Hoskins R.A."/>
            <person name="Hubisz M.J."/>
            <person name="Hultmark D."/>
            <person name="Huntley M.A."/>
            <person name="Jaffe D.B."/>
            <person name="Jagadeeshan S."/>
            <person name="Jeck W.R."/>
            <person name="Johnson J."/>
            <person name="Jones C.D."/>
            <person name="Jordan W.C."/>
            <person name="Karpen G.H."/>
            <person name="Kataoka E."/>
            <person name="Keightley P.D."/>
            <person name="Kheradpour P."/>
            <person name="Kirkness E.F."/>
            <person name="Koerich L.B."/>
            <person name="Kristiansen K."/>
            <person name="Kudrna D."/>
            <person name="Kulathinal R.J."/>
            <person name="Kumar S."/>
            <person name="Kwok R."/>
            <person name="Lander E."/>
            <person name="Langley C.H."/>
            <person name="Lapoint R."/>
            <person name="Lazzaro B.P."/>
            <person name="Lee S.J."/>
            <person name="Levesque L."/>
            <person name="Li R."/>
            <person name="Lin C.F."/>
            <person name="Lin M.F."/>
            <person name="Lindblad-Toh K."/>
            <person name="Llopart A."/>
            <person name="Long M."/>
            <person name="Low L."/>
            <person name="Lozovsky E."/>
            <person name="Lu J."/>
            <person name="Luo M."/>
            <person name="Machado C.A."/>
            <person name="Makalowski W."/>
            <person name="Marzo M."/>
            <person name="Matsuda M."/>
            <person name="Matzkin L."/>
            <person name="McAllister B."/>
            <person name="McBride C.S."/>
            <person name="McKernan B."/>
            <person name="McKernan K."/>
            <person name="Mendez-Lago M."/>
            <person name="Minx P."/>
            <person name="Mollenhauer M.U."/>
            <person name="Montooth K."/>
            <person name="Mount S.M."/>
            <person name="Mu X."/>
            <person name="Myers E."/>
            <person name="Negre B."/>
            <person name="Newfeld S."/>
            <person name="Nielsen R."/>
            <person name="Noor M.A."/>
            <person name="O'Grady P."/>
            <person name="Pachter L."/>
            <person name="Papaceit M."/>
            <person name="Parisi M.J."/>
            <person name="Parisi M."/>
            <person name="Parts L."/>
            <person name="Pedersen J.S."/>
            <person name="Pesole G."/>
            <person name="Phillippy A.M."/>
            <person name="Ponting C.P."/>
            <person name="Pop M."/>
            <person name="Porcelli D."/>
            <person name="Powell J.R."/>
            <person name="Prohaska S."/>
            <person name="Pruitt K."/>
            <person name="Puig M."/>
            <person name="Quesneville H."/>
            <person name="Ram K.R."/>
            <person name="Rand D."/>
            <person name="Rasmussen M.D."/>
            <person name="Reed L.K."/>
            <person name="Reenan R."/>
            <person name="Reily A."/>
            <person name="Remington K.A."/>
            <person name="Rieger T.T."/>
            <person name="Ritchie M.G."/>
            <person name="Robin C."/>
            <person name="Rogers Y.H."/>
            <person name="Rohde C."/>
            <person name="Rozas J."/>
            <person name="Rubenfield M.J."/>
            <person name="Ruiz A."/>
            <person name="Russo S."/>
            <person name="Salzberg S.L."/>
            <person name="Sanchez-Gracia A."/>
            <person name="Saranga D.J."/>
            <person name="Sato H."/>
            <person name="Schaeffer S.W."/>
            <person name="Schatz M.C."/>
            <person name="Schlenke T."/>
            <person name="Schwartz R."/>
            <person name="Segarra C."/>
            <person name="Singh R.S."/>
            <person name="Sirot L."/>
            <person name="Sirota M."/>
            <person name="Sisneros N.B."/>
            <person name="Smith C.D."/>
            <person name="Smith T.F."/>
            <person name="Spieth J."/>
            <person name="Stage D.E."/>
            <person name="Stark A."/>
            <person name="Stephan W."/>
            <person name="Strausberg R.L."/>
            <person name="Strempel S."/>
            <person name="Sturgill D."/>
            <person name="Sutton G."/>
            <person name="Sutton G.G."/>
            <person name="Tao W."/>
            <person name="Teichmann S."/>
            <person name="Tobari Y.N."/>
            <person name="Tomimura Y."/>
            <person name="Tsolas J.M."/>
            <person name="Valente V.L."/>
            <person name="Venter E."/>
            <person name="Venter J.C."/>
            <person name="Vicario S."/>
            <person name="Vieira F.G."/>
            <person name="Vilella A.J."/>
            <person name="Villasante A."/>
            <person name="Walenz B."/>
            <person name="Wang J."/>
            <person name="Wasserman M."/>
            <person name="Watts T."/>
            <person name="Wilson D."/>
            <person name="Wilson R.K."/>
            <person name="Wing R.A."/>
            <person name="Wolfner M.F."/>
            <person name="Wong A."/>
            <person name="Wong G.K."/>
            <person name="Wu C.I."/>
            <person name="Wu G."/>
            <person name="Yamamoto D."/>
            <person name="Yang H.P."/>
            <person name="Yang S.P."/>
            <person name="Yorke J.A."/>
            <person name="Yoshida K."/>
            <person name="Zdobnov E."/>
            <person name="Zhang P."/>
            <person name="Zhang Y."/>
            <person name="Zimin A.V."/>
            <person name="Baldwin J."/>
            <person name="Abdouelleil A."/>
            <person name="Abdulkadir J."/>
            <person name="Abebe A."/>
            <person name="Abera B."/>
            <person name="Abreu J."/>
            <person name="Acer S.C."/>
            <person name="Aftuck L."/>
            <person name="Alexander A."/>
            <person name="An P."/>
            <person name="Anderson E."/>
            <person name="Anderson S."/>
            <person name="Arachi H."/>
            <person name="Azer M."/>
            <person name="Bachantsang P."/>
            <person name="Barry A."/>
            <person name="Bayul T."/>
            <person name="Berlin A."/>
            <person name="Bessette D."/>
            <person name="Bloom T."/>
            <person name="Blye J."/>
            <person name="Boguslavskiy L."/>
            <person name="Bonnet C."/>
            <person name="Boukhgalter B."/>
            <person name="Bourzgui I."/>
            <person name="Brown A."/>
            <person name="Cahill P."/>
            <person name="Channer S."/>
            <person name="Cheshatsang Y."/>
            <person name="Chuda L."/>
            <person name="Citroen M."/>
            <person name="Collymore A."/>
            <person name="Cooke P."/>
            <person name="Costello M."/>
            <person name="D'Aco K."/>
            <person name="Daza R."/>
            <person name="De Haan G."/>
            <person name="DeGray S."/>
            <person name="DeMaso C."/>
            <person name="Dhargay N."/>
            <person name="Dooley K."/>
            <person name="Dooley E."/>
            <person name="Doricent M."/>
            <person name="Dorje P."/>
            <person name="Dorjee K."/>
            <person name="Dupes A."/>
            <person name="Elong R."/>
            <person name="Falk J."/>
            <person name="Farina A."/>
            <person name="Faro S."/>
            <person name="Ferguson D."/>
            <person name="Fisher S."/>
            <person name="Foley C.D."/>
            <person name="Franke A."/>
            <person name="Friedrich D."/>
            <person name="Gadbois L."/>
            <person name="Gearin G."/>
            <person name="Gearin C.R."/>
            <person name="Giannoukos G."/>
            <person name="Goode T."/>
            <person name="Graham J."/>
            <person name="Grandbois E."/>
            <person name="Grewal S."/>
            <person name="Gyaltsen K."/>
            <person name="Hafez N."/>
            <person name="Hagos B."/>
            <person name="Hall J."/>
            <person name="Henson C."/>
            <person name="Hollinger A."/>
            <person name="Honan T."/>
            <person name="Huard M.D."/>
            <person name="Hughes L."/>
            <person name="Hurhula B."/>
            <person name="Husby M.E."/>
            <person name="Kamat A."/>
            <person name="Kanga B."/>
            <person name="Kashin S."/>
            <person name="Khazanovich D."/>
            <person name="Kisner P."/>
            <person name="Lance K."/>
            <person name="Lara M."/>
            <person name="Lee W."/>
            <person name="Lennon N."/>
            <person name="Letendre F."/>
            <person name="LeVine R."/>
            <person name="Lipovsky A."/>
            <person name="Liu X."/>
            <person name="Liu J."/>
            <person name="Liu S."/>
            <person name="Lokyitsang T."/>
            <person name="Lokyitsang Y."/>
            <person name="Lubonja R."/>
            <person name="Lui A."/>
            <person name="MacDonald P."/>
            <person name="Magnisalis V."/>
            <person name="Maru K."/>
            <person name="Matthews C."/>
            <person name="McCusker W."/>
            <person name="McDonough S."/>
            <person name="Mehta T."/>
            <person name="Meldrim J."/>
            <person name="Meneus L."/>
            <person name="Mihai O."/>
            <person name="Mihalev A."/>
            <person name="Mihova T."/>
            <person name="Mittelman R."/>
            <person name="Mlenga V."/>
            <person name="Montmayeur A."/>
            <person name="Mulrain L."/>
            <person name="Navidi A."/>
            <person name="Naylor J."/>
            <person name="Negash T."/>
            <person name="Nguyen T."/>
            <person name="Nguyen N."/>
            <person name="Nicol R."/>
            <person name="Norbu C."/>
            <person name="Norbu N."/>
            <person name="Novod N."/>
            <person name="O'Neill B."/>
            <person name="Osman S."/>
            <person name="Markiewicz E."/>
            <person name="Oyono O.L."/>
            <person name="Patti C."/>
            <person name="Phunkhang P."/>
            <person name="Pierre F."/>
            <person name="Priest M."/>
            <person name="Raghuraman S."/>
            <person name="Rege F."/>
            <person name="Reyes R."/>
            <person name="Rise C."/>
            <person name="Rogov P."/>
            <person name="Ross K."/>
            <person name="Ryan E."/>
            <person name="Settipalli S."/>
            <person name="Shea T."/>
            <person name="Sherpa N."/>
            <person name="Shi L."/>
            <person name="Shih D."/>
            <person name="Sparrow T."/>
            <person name="Spaulding J."/>
            <person name="Stalker J."/>
            <person name="Stange-Thomann N."/>
            <person name="Stavropoulos S."/>
            <person name="Stone C."/>
            <person name="Strader C."/>
            <person name="Tesfaye S."/>
            <person name="Thomson T."/>
            <person name="Thoulutsang Y."/>
            <person name="Thoulutsang D."/>
            <person name="Topham K."/>
            <person name="Topping I."/>
            <person name="Tsamla T."/>
            <person name="Vassiliev H."/>
            <person name="Vo A."/>
            <person name="Wangchuk T."/>
            <person name="Wangdi T."/>
            <person name="Weiand M."/>
            <person name="Wilkinson J."/>
            <person name="Wilson A."/>
            <person name="Yadav S."/>
            <person name="Young G."/>
            <person name="Yu Q."/>
            <person name="Zembek L."/>
            <person name="Zhong D."/>
            <person name="Zimmer A."/>
            <person name="Zwirko Z."/>
            <person name="Jaffe D.B."/>
            <person name="Alvarez P."/>
            <person name="Brockman W."/>
            <person name="Butler J."/>
            <person name="Chin C."/>
            <person name="Gnerre S."/>
            <person name="Grabherr M."/>
            <person name="Kleber M."/>
            <person name="Mauceli E."/>
            <person name="MacCallum I."/>
        </authorList>
    </citation>
    <scope>NUCLEOTIDE SEQUENCE [LARGE SCALE GENOMIC DNA]</scope>
    <source>
        <strain evidence="2">Tucson 14024-0371.13</strain>
    </source>
</reference>
<dbReference type="AlphaFoldDB" id="A0A0P8YL59"/>
<proteinExistence type="predicted"/>
<keyword evidence="2" id="KW-1185">Reference proteome</keyword>
<evidence type="ECO:0000313" key="1">
    <source>
        <dbReference type="EMBL" id="KPU81856.1"/>
    </source>
</evidence>
<gene>
    <name evidence="1" type="primary">Dana\GF27241</name>
    <name evidence="1" type="ORF">GF27241</name>
</gene>
<accession>A0A0P8YL59</accession>
<organism evidence="1 2">
    <name type="scientific">Drosophila ananassae</name>
    <name type="common">Fruit fly</name>
    <dbReference type="NCBI Taxonomy" id="7217"/>
    <lineage>
        <taxon>Eukaryota</taxon>
        <taxon>Metazoa</taxon>
        <taxon>Ecdysozoa</taxon>
        <taxon>Arthropoda</taxon>
        <taxon>Hexapoda</taxon>
        <taxon>Insecta</taxon>
        <taxon>Pterygota</taxon>
        <taxon>Neoptera</taxon>
        <taxon>Endopterygota</taxon>
        <taxon>Diptera</taxon>
        <taxon>Brachycera</taxon>
        <taxon>Muscomorpha</taxon>
        <taxon>Ephydroidea</taxon>
        <taxon>Drosophilidae</taxon>
        <taxon>Drosophila</taxon>
        <taxon>Sophophora</taxon>
    </lineage>
</organism>